<dbReference type="Pfam" id="PF04015">
    <property type="entry name" value="DUF362"/>
    <property type="match status" value="1"/>
</dbReference>
<dbReference type="Proteomes" id="UP001224926">
    <property type="component" value="Chromosome"/>
</dbReference>
<gene>
    <name evidence="2" type="ORF">NP511_16630</name>
</gene>
<accession>A0AAF0PE56</accession>
<sequence length="310" mass="32087">MRTETVRAARIDDADRRGGWDPDVDARLAALESPVRDVLGPALEELSDAERITIVPDAHYPFHPSSGMVTDPAVVGAIVARLEDRTDAEIAVAGATDDRIDFDRTAEYLGYPGLLERFDATLVDLADESRTGGLSGVEDEPVALSIPARLAEDAVVVVPSLRPTADGPVAGAMRTLAALVDCDAGADRAPVAVTRSVEPTLAVLDATVAYGGDPIAADALFAGSAPAVDAVATSLLGRSLEADPVLSATRRTDDPVTVDGAGVDVDRLRGRISDGALPPSDDPHPAVTTAYRLYAAVAGDAVPPQLEGGR</sequence>
<protein>
    <submittedName>
        <fullName evidence="2">DUF362 domain-containing protein</fullName>
    </submittedName>
</protein>
<evidence type="ECO:0000259" key="1">
    <source>
        <dbReference type="Pfam" id="PF04015"/>
    </source>
</evidence>
<name>A0AAF0PE56_9EURY</name>
<dbReference type="RefSeq" id="WP_049966355.1">
    <property type="nucleotide sequence ID" value="NZ_CP101873.1"/>
</dbReference>
<feature type="domain" description="DUF362" evidence="1">
    <location>
        <begin position="53"/>
        <end position="233"/>
    </location>
</feature>
<dbReference type="GeneID" id="39863256"/>
<evidence type="ECO:0000313" key="3">
    <source>
        <dbReference type="Proteomes" id="UP001224926"/>
    </source>
</evidence>
<dbReference type="InterPro" id="IPR007160">
    <property type="entry name" value="DUF362"/>
</dbReference>
<proteinExistence type="predicted"/>
<organism evidence="2 3">
    <name type="scientific">Natrinema thermotolerans</name>
    <dbReference type="NCBI Taxonomy" id="121872"/>
    <lineage>
        <taxon>Archaea</taxon>
        <taxon>Methanobacteriati</taxon>
        <taxon>Methanobacteriota</taxon>
        <taxon>Stenosarchaea group</taxon>
        <taxon>Halobacteria</taxon>
        <taxon>Halobacteriales</taxon>
        <taxon>Natrialbaceae</taxon>
        <taxon>Natrinema</taxon>
    </lineage>
</organism>
<dbReference type="GeneID" id="84215601"/>
<dbReference type="AlphaFoldDB" id="A0AAF0PE56"/>
<evidence type="ECO:0000313" key="2">
    <source>
        <dbReference type="EMBL" id="WMT07003.1"/>
    </source>
</evidence>
<dbReference type="EMBL" id="CP101873">
    <property type="protein sequence ID" value="WMT07003.1"/>
    <property type="molecule type" value="Genomic_DNA"/>
</dbReference>
<keyword evidence="3" id="KW-1185">Reference proteome</keyword>
<reference evidence="2 3" key="1">
    <citation type="submission" date="2022-07" db="EMBL/GenBank/DDBJ databases">
        <title>Two temperate virus in Haloterrigena jeotgali A29.</title>
        <authorList>
            <person name="Deng X."/>
        </authorList>
    </citation>
    <scope>NUCLEOTIDE SEQUENCE [LARGE SCALE GENOMIC DNA]</scope>
    <source>
        <strain evidence="2 3">A29</strain>
    </source>
</reference>